<gene>
    <name evidence="2" type="ORF">PGLA1383_LOCUS21390</name>
</gene>
<accession>A0A813EPV3</accession>
<feature type="region of interest" description="Disordered" evidence="1">
    <location>
        <begin position="158"/>
        <end position="186"/>
    </location>
</feature>
<dbReference type="AlphaFoldDB" id="A0A813EPV3"/>
<dbReference type="EMBL" id="CAJNNV010015096">
    <property type="protein sequence ID" value="CAE8603173.1"/>
    <property type="molecule type" value="Genomic_DNA"/>
</dbReference>
<protein>
    <submittedName>
        <fullName evidence="2">Uncharacterized protein</fullName>
    </submittedName>
</protein>
<evidence type="ECO:0000313" key="3">
    <source>
        <dbReference type="Proteomes" id="UP000654075"/>
    </source>
</evidence>
<proteinExistence type="predicted"/>
<feature type="region of interest" description="Disordered" evidence="1">
    <location>
        <begin position="1"/>
        <end position="41"/>
    </location>
</feature>
<evidence type="ECO:0000256" key="1">
    <source>
        <dbReference type="SAM" id="MobiDB-lite"/>
    </source>
</evidence>
<keyword evidence="3" id="KW-1185">Reference proteome</keyword>
<reference evidence="2" key="1">
    <citation type="submission" date="2021-02" db="EMBL/GenBank/DDBJ databases">
        <authorList>
            <person name="Dougan E. K."/>
            <person name="Rhodes N."/>
            <person name="Thang M."/>
            <person name="Chan C."/>
        </authorList>
    </citation>
    <scope>NUCLEOTIDE SEQUENCE</scope>
</reference>
<comment type="caution">
    <text evidence="2">The sequence shown here is derived from an EMBL/GenBank/DDBJ whole genome shotgun (WGS) entry which is preliminary data.</text>
</comment>
<dbReference type="Proteomes" id="UP000654075">
    <property type="component" value="Unassembled WGS sequence"/>
</dbReference>
<organism evidence="2 3">
    <name type="scientific">Polarella glacialis</name>
    <name type="common">Dinoflagellate</name>
    <dbReference type="NCBI Taxonomy" id="89957"/>
    <lineage>
        <taxon>Eukaryota</taxon>
        <taxon>Sar</taxon>
        <taxon>Alveolata</taxon>
        <taxon>Dinophyceae</taxon>
        <taxon>Suessiales</taxon>
        <taxon>Suessiaceae</taxon>
        <taxon>Polarella</taxon>
    </lineage>
</organism>
<evidence type="ECO:0000313" key="2">
    <source>
        <dbReference type="EMBL" id="CAE8603173.1"/>
    </source>
</evidence>
<name>A0A813EPV3_POLGL</name>
<sequence length="600" mass="63791">MSPRRDLIVSQSGSEDRGDTPYDLTPPQLWTPESSSRRPSAFVAEMAADPSRVLAEAAWAFEGFEVAASPDAYNYNYYNNNYNNNNTASDGGIDGGGEDQWYPDFAAARHTSPYGRTVEAEFPRLEFEVLSFCPAVHIAAAAAVPRLGLATATGRWPEAPAATGLKPLPPRRLKASPRRPDRSIEPTSEADVFAYRDATAVQAWLRGSEVDARAFFDAREGAAAVGRAGPVASSGPQQPPVGWGCQLLPLPLGDGQPGLDEEFASQKRPRRRAPCSFFDGGLLSRVASLLKVPKEGPQGDRCAAAAGTSSVVMTGTTTDGAALALATILLCESFRTILGEAAEVAEAVERHLQYQDHLNGERSDAGSELTEGERVPKAHVVALDSPKSPVSTTRPSALFLPSDTKVMLAELEQDLADLGAGAGPPARAEQIHEQAESEAETDAEDGVAFYRRKCLQLASQVHKRDTELVQLRLNFAKEGTADYLSRFFASDTTFEGGSGAFGLGADIAVWHAVCVCGGSGGIGQPLSLLMAMDDNVKGYAKALDEKAIDINANIAKEIPALDKHAVLSGLNGHPTTECAYEALQKEIQTGLEYAATTSLA</sequence>
<feature type="region of interest" description="Disordered" evidence="1">
    <location>
        <begin position="419"/>
        <end position="443"/>
    </location>
</feature>